<evidence type="ECO:0000256" key="10">
    <source>
        <dbReference type="ARBA" id="ARBA00022777"/>
    </source>
</evidence>
<proteinExistence type="predicted"/>
<keyword evidence="14" id="KW-0460">Magnesium</keyword>
<keyword evidence="12" id="KW-0999">Mitochondrion inner membrane</keyword>
<name>A0ABM1BN85_LIMPO</name>
<keyword evidence="8" id="KW-0479">Metal-binding</keyword>
<keyword evidence="7" id="KW-0808">Transferase</keyword>
<dbReference type="SUPFAM" id="SSF56112">
    <property type="entry name" value="Protein kinase-like (PK-like)"/>
    <property type="match status" value="1"/>
</dbReference>
<keyword evidence="15" id="KW-0809">Transit peptide</keyword>
<evidence type="ECO:0000256" key="17">
    <source>
        <dbReference type="ARBA" id="ARBA00047899"/>
    </source>
</evidence>
<evidence type="ECO:0000313" key="21">
    <source>
        <dbReference type="RefSeq" id="XP_013785415.1"/>
    </source>
</evidence>
<comment type="cofactor">
    <cofactor evidence="1">
        <name>Mg(2+)</name>
        <dbReference type="ChEBI" id="CHEBI:18420"/>
    </cofactor>
</comment>
<feature type="domain" description="Protein kinase" evidence="19">
    <location>
        <begin position="187"/>
        <end position="559"/>
    </location>
</feature>
<evidence type="ECO:0000256" key="14">
    <source>
        <dbReference type="ARBA" id="ARBA00022842"/>
    </source>
</evidence>
<evidence type="ECO:0000313" key="20">
    <source>
        <dbReference type="Proteomes" id="UP000694941"/>
    </source>
</evidence>
<gene>
    <name evidence="21" type="primary">LOC106469467</name>
</gene>
<evidence type="ECO:0000256" key="3">
    <source>
        <dbReference type="ARBA" id="ARBA00004514"/>
    </source>
</evidence>
<keyword evidence="6" id="KW-0723">Serine/threonine-protein kinase</keyword>
<evidence type="ECO:0000256" key="11">
    <source>
        <dbReference type="ARBA" id="ARBA00022787"/>
    </source>
</evidence>
<dbReference type="EC" id="2.7.11.1" evidence="5"/>
<evidence type="ECO:0000256" key="8">
    <source>
        <dbReference type="ARBA" id="ARBA00022723"/>
    </source>
</evidence>
<dbReference type="PANTHER" id="PTHR22972">
    <property type="entry name" value="SERINE/THREONINE PROTEIN KINASE"/>
    <property type="match status" value="1"/>
</dbReference>
<sequence>MKLSKNILSSLLAQQARDGIYTQPSFRSVVDRALAQGRLLLRCCIGRAKSKKLCHTNSRSLETVEKSTSNKLGVLQSTNRNQWEGLWTKYFKCEGFVKRFLNNCVSNSLAAQLRRNAARWQMSQGRDAVPLIAFVGLGLVKGPTLLSKKEELESVCWEIRDVFSQFPCTVTNREVDVELPDTTVENLKIGNVIAKGCNAVVYSADWKSETTSGNRMEFTDCELGSSPETGTKISCEKLSEESVYVDEAVHPTSNLTSLIPEGNFEEFKLAVKMMFNYDAESNAGAILNAMYKESLPAWVGFVGKKSFSRSRKSTKKRLLPHPNIVEMYLAFADWVPLMPQAKLLYPHALPVRLNSEGYGRNMTLFLVMKRYHCSLRNLLKAKNLDYRTSLMIFTQILEGVTHLLRHEVAHRDLKSDNILVDLSHGFSQPLVAITDFGCCLTDGLKLPLPTEDICRGGNLALMAPEVLTAEPGPFSSINFSKSDIWTVGTLAYEIFGKKNPFYPDSPVYLDSYTYTDEQLPPLPSEVHVVLQKLVKDLLKRDPDKRPSPSFAATVCQLLLLAPTHWFSTPPSHQVVLNWLVSLAGFTVCQSRVIKDHRLLRVNPVEWTLQATFLSRVHLEEVMRALKYISKLCEE</sequence>
<evidence type="ECO:0000256" key="15">
    <source>
        <dbReference type="ARBA" id="ARBA00022946"/>
    </source>
</evidence>
<dbReference type="GeneID" id="106469467"/>
<dbReference type="InterPro" id="IPR008271">
    <property type="entry name" value="Ser/Thr_kinase_AS"/>
</dbReference>
<accession>A0ABM1BN85</accession>
<dbReference type="RefSeq" id="XP_013785415.1">
    <property type="nucleotide sequence ID" value="XM_013929961.2"/>
</dbReference>
<evidence type="ECO:0000256" key="2">
    <source>
        <dbReference type="ARBA" id="ARBA00004434"/>
    </source>
</evidence>
<dbReference type="Gene3D" id="1.10.510.10">
    <property type="entry name" value="Transferase(Phosphotransferase) domain 1"/>
    <property type="match status" value="1"/>
</dbReference>
<dbReference type="Proteomes" id="UP000694941">
    <property type="component" value="Unplaced"/>
</dbReference>
<keyword evidence="11" id="KW-1000">Mitochondrion outer membrane</keyword>
<protein>
    <recommendedName>
        <fullName evidence="5">non-specific serine/threonine protein kinase</fullName>
        <ecNumber evidence="5">2.7.11.1</ecNumber>
    </recommendedName>
</protein>
<evidence type="ECO:0000256" key="5">
    <source>
        <dbReference type="ARBA" id="ARBA00012513"/>
    </source>
</evidence>
<dbReference type="PANTHER" id="PTHR22972:SF7">
    <property type="entry name" value="SERINE_THREONINE-PROTEIN KINASE PINK1, MITOCHONDRIAL"/>
    <property type="match status" value="1"/>
</dbReference>
<keyword evidence="20" id="KW-1185">Reference proteome</keyword>
<keyword evidence="9" id="KW-0547">Nucleotide-binding</keyword>
<dbReference type="SMART" id="SM00220">
    <property type="entry name" value="S_TKc"/>
    <property type="match status" value="1"/>
</dbReference>
<dbReference type="InterPro" id="IPR051511">
    <property type="entry name" value="MitoQC_Scaffold_Kinases"/>
</dbReference>
<keyword evidence="10" id="KW-0418">Kinase</keyword>
<evidence type="ECO:0000256" key="4">
    <source>
        <dbReference type="ARBA" id="ARBA00004572"/>
    </source>
</evidence>
<dbReference type="Pfam" id="PF00069">
    <property type="entry name" value="Pkinase"/>
    <property type="match status" value="1"/>
</dbReference>
<organism evidence="20 21">
    <name type="scientific">Limulus polyphemus</name>
    <name type="common">Atlantic horseshoe crab</name>
    <dbReference type="NCBI Taxonomy" id="6850"/>
    <lineage>
        <taxon>Eukaryota</taxon>
        <taxon>Metazoa</taxon>
        <taxon>Ecdysozoa</taxon>
        <taxon>Arthropoda</taxon>
        <taxon>Chelicerata</taxon>
        <taxon>Merostomata</taxon>
        <taxon>Xiphosura</taxon>
        <taxon>Limulidae</taxon>
        <taxon>Limulus</taxon>
    </lineage>
</organism>
<dbReference type="InterPro" id="IPR000719">
    <property type="entry name" value="Prot_kinase_dom"/>
</dbReference>
<comment type="catalytic activity">
    <reaction evidence="18">
        <text>L-seryl-[protein] + ATP = O-phospho-L-seryl-[protein] + ADP + H(+)</text>
        <dbReference type="Rhea" id="RHEA:17989"/>
        <dbReference type="Rhea" id="RHEA-COMP:9863"/>
        <dbReference type="Rhea" id="RHEA-COMP:11604"/>
        <dbReference type="ChEBI" id="CHEBI:15378"/>
        <dbReference type="ChEBI" id="CHEBI:29999"/>
        <dbReference type="ChEBI" id="CHEBI:30616"/>
        <dbReference type="ChEBI" id="CHEBI:83421"/>
        <dbReference type="ChEBI" id="CHEBI:456216"/>
        <dbReference type="EC" id="2.7.11.1"/>
    </reaction>
</comment>
<evidence type="ECO:0000256" key="6">
    <source>
        <dbReference type="ARBA" id="ARBA00022527"/>
    </source>
</evidence>
<evidence type="ECO:0000259" key="19">
    <source>
        <dbReference type="PROSITE" id="PS50011"/>
    </source>
</evidence>
<evidence type="ECO:0000256" key="7">
    <source>
        <dbReference type="ARBA" id="ARBA00022679"/>
    </source>
</evidence>
<dbReference type="InterPro" id="IPR011009">
    <property type="entry name" value="Kinase-like_dom_sf"/>
</dbReference>
<reference evidence="21" key="1">
    <citation type="submission" date="2025-08" db="UniProtKB">
        <authorList>
            <consortium name="RefSeq"/>
        </authorList>
    </citation>
    <scope>IDENTIFICATION</scope>
    <source>
        <tissue evidence="21">Muscle</tissue>
    </source>
</reference>
<comment type="catalytic activity">
    <reaction evidence="17">
        <text>L-threonyl-[protein] + ATP = O-phospho-L-threonyl-[protein] + ADP + H(+)</text>
        <dbReference type="Rhea" id="RHEA:46608"/>
        <dbReference type="Rhea" id="RHEA-COMP:11060"/>
        <dbReference type="Rhea" id="RHEA-COMP:11605"/>
        <dbReference type="ChEBI" id="CHEBI:15378"/>
        <dbReference type="ChEBI" id="CHEBI:30013"/>
        <dbReference type="ChEBI" id="CHEBI:30616"/>
        <dbReference type="ChEBI" id="CHEBI:61977"/>
        <dbReference type="ChEBI" id="CHEBI:456216"/>
        <dbReference type="EC" id="2.7.11.1"/>
    </reaction>
</comment>
<evidence type="ECO:0000256" key="1">
    <source>
        <dbReference type="ARBA" id="ARBA00001946"/>
    </source>
</evidence>
<evidence type="ECO:0000256" key="12">
    <source>
        <dbReference type="ARBA" id="ARBA00022792"/>
    </source>
</evidence>
<dbReference type="PROSITE" id="PS00108">
    <property type="entry name" value="PROTEIN_KINASE_ST"/>
    <property type="match status" value="1"/>
</dbReference>
<evidence type="ECO:0000256" key="18">
    <source>
        <dbReference type="ARBA" id="ARBA00048679"/>
    </source>
</evidence>
<comment type="subcellular location">
    <subcellularLocation>
        <location evidence="3">Cytoplasm</location>
        <location evidence="3">Cytosol</location>
    </subcellularLocation>
    <subcellularLocation>
        <location evidence="2">Mitochondrion inner membrane</location>
        <topology evidence="2">Single-pass membrane protein</topology>
    </subcellularLocation>
    <subcellularLocation>
        <location evidence="4">Mitochondrion outer membrane</location>
        <topology evidence="4">Single-pass membrane protein</topology>
    </subcellularLocation>
</comment>
<evidence type="ECO:0000256" key="13">
    <source>
        <dbReference type="ARBA" id="ARBA00022840"/>
    </source>
</evidence>
<keyword evidence="13" id="KW-0067">ATP-binding</keyword>
<dbReference type="PROSITE" id="PS50011">
    <property type="entry name" value="PROTEIN_KINASE_DOM"/>
    <property type="match status" value="1"/>
</dbReference>
<keyword evidence="16" id="KW-0496">Mitochondrion</keyword>
<evidence type="ECO:0000256" key="9">
    <source>
        <dbReference type="ARBA" id="ARBA00022741"/>
    </source>
</evidence>
<evidence type="ECO:0000256" key="16">
    <source>
        <dbReference type="ARBA" id="ARBA00023128"/>
    </source>
</evidence>
<keyword evidence="12" id="KW-0472">Membrane</keyword>